<dbReference type="Pfam" id="PF00326">
    <property type="entry name" value="Peptidase_S9"/>
    <property type="match status" value="1"/>
</dbReference>
<feature type="domain" description="Peptidase S9 prolyl oligopeptidase catalytic" evidence="4">
    <location>
        <begin position="430"/>
        <end position="644"/>
    </location>
</feature>
<dbReference type="SUPFAM" id="SSF82171">
    <property type="entry name" value="DPP6 N-terminal domain-like"/>
    <property type="match status" value="1"/>
</dbReference>
<dbReference type="EMBL" id="CAKKNE010000003">
    <property type="protein sequence ID" value="CAH0371036.1"/>
    <property type="molecule type" value="Genomic_DNA"/>
</dbReference>
<keyword evidence="3" id="KW-0720">Serine protease</keyword>
<comment type="similarity">
    <text evidence="1 3">Belongs to the peptidase S9A family.</text>
</comment>
<organism evidence="5 6">
    <name type="scientific">Pelagomonas calceolata</name>
    <dbReference type="NCBI Taxonomy" id="35677"/>
    <lineage>
        <taxon>Eukaryota</taxon>
        <taxon>Sar</taxon>
        <taxon>Stramenopiles</taxon>
        <taxon>Ochrophyta</taxon>
        <taxon>Pelagophyceae</taxon>
        <taxon>Pelagomonadales</taxon>
        <taxon>Pelagomonadaceae</taxon>
        <taxon>Pelagomonas</taxon>
    </lineage>
</organism>
<dbReference type="Gene3D" id="2.120.10.30">
    <property type="entry name" value="TolB, C-terminal domain"/>
    <property type="match status" value="1"/>
</dbReference>
<dbReference type="Gene3D" id="3.40.50.1820">
    <property type="entry name" value="alpha/beta hydrolase"/>
    <property type="match status" value="1"/>
</dbReference>
<dbReference type="PANTHER" id="PTHR42776:SF27">
    <property type="entry name" value="DIPEPTIDYL PEPTIDASE FAMILY MEMBER 6"/>
    <property type="match status" value="1"/>
</dbReference>
<dbReference type="GO" id="GO:0004252">
    <property type="term" value="F:serine-type endopeptidase activity"/>
    <property type="evidence" value="ECO:0007669"/>
    <property type="project" value="UniProtKB-UniRule"/>
</dbReference>
<evidence type="ECO:0000256" key="2">
    <source>
        <dbReference type="ARBA" id="ARBA00022801"/>
    </source>
</evidence>
<dbReference type="InterPro" id="IPR029058">
    <property type="entry name" value="AB_hydrolase_fold"/>
</dbReference>
<dbReference type="InterPro" id="IPR002470">
    <property type="entry name" value="Peptidase_S9A"/>
</dbReference>
<dbReference type="InterPro" id="IPR001375">
    <property type="entry name" value="Peptidase_S9_cat"/>
</dbReference>
<dbReference type="InterPro" id="IPR011042">
    <property type="entry name" value="6-blade_b-propeller_TolB-like"/>
</dbReference>
<keyword evidence="2 3" id="KW-0378">Hydrolase</keyword>
<evidence type="ECO:0000256" key="3">
    <source>
        <dbReference type="RuleBase" id="RU368024"/>
    </source>
</evidence>
<dbReference type="EC" id="3.4.21.-" evidence="3"/>
<evidence type="ECO:0000313" key="6">
    <source>
        <dbReference type="Proteomes" id="UP000789595"/>
    </source>
</evidence>
<dbReference type="PRINTS" id="PR00862">
    <property type="entry name" value="PROLIGOPTASE"/>
</dbReference>
<gene>
    <name evidence="5" type="ORF">PECAL_3P09550</name>
</gene>
<reference evidence="5" key="1">
    <citation type="submission" date="2021-11" db="EMBL/GenBank/DDBJ databases">
        <authorList>
            <consortium name="Genoscope - CEA"/>
            <person name="William W."/>
        </authorList>
    </citation>
    <scope>NUCLEOTIDE SEQUENCE</scope>
</reference>
<protein>
    <recommendedName>
        <fullName evidence="3">Prolyl endopeptidase</fullName>
        <ecNumber evidence="3">3.4.21.-</ecNumber>
    </recommendedName>
</protein>
<dbReference type="AlphaFoldDB" id="A0A8J2X200"/>
<evidence type="ECO:0000259" key="4">
    <source>
        <dbReference type="Pfam" id="PF00326"/>
    </source>
</evidence>
<dbReference type="OrthoDB" id="416344at2759"/>
<dbReference type="GO" id="GO:0006508">
    <property type="term" value="P:proteolysis"/>
    <property type="evidence" value="ECO:0007669"/>
    <property type="project" value="UniProtKB-KW"/>
</dbReference>
<keyword evidence="6" id="KW-1185">Reference proteome</keyword>
<keyword evidence="3" id="KW-0645">Protease</keyword>
<proteinExistence type="inferred from homology"/>
<evidence type="ECO:0000256" key="1">
    <source>
        <dbReference type="ARBA" id="ARBA00005228"/>
    </source>
</evidence>
<name>A0A8J2X200_9STRA</name>
<sequence>MLKHSVAIVAIAASAAFTAPRSLPMRTAAMKFSAADAELVPRDVLFGNPEYAAPSVTPDGSKLAYLKPVDGVLNAWVRSAAGGDDRVVTEDTYRGIRQIFWAEDSKTLLYLQDDGGDENFHLFAVDVSKEGSKARDLTPFDGAKAQNVITNKRFPDELLVAVNARDKAQFDMYRVQLESGAIELDTENPGGIVGWGSEDESFEVREGIRVNPDSSKTVLVRDSPKSEWRDLAVFPYGEEGGMVDFCGDGEHALMTSSVGRETTALTKVKLSDGSTTEVIAFNDKADCGGIMLDEDTKEVRAVSFNYARTERTFFDEELKGHFDRLEGMGPDKAEVSLVSKTRDEATWVVSFRRDDGPTEYSLYDTASHKLTPLFVSQPALSDYKFAHMEDVRIQARDGLELVAYLTRAKADTPTPLVLCVHGGPWARDFWGFNSAAQWFANRGYACLQVNYRGSSGYGKSFLHKGDKEWGVGAMQHDLTDAVKWAVDQGIADPENVCIYGGSYGGYACLAGLTFTPDLYKCGVDIVGPSNIKTLLDSIPPYWGPLRNDMLKKIGDVDEDKAFNEKISPLYHVDAIKAPLLIGQGANDPRVKQAEADQIAFSMADKGIPVEYVLYPDEGHGWARPPNRIDFNGRTELFLKEHLGGRAEAFVPPEGNTASFPLKERK</sequence>
<dbReference type="SUPFAM" id="SSF53474">
    <property type="entry name" value="alpha/beta-Hydrolases"/>
    <property type="match status" value="1"/>
</dbReference>
<dbReference type="Proteomes" id="UP000789595">
    <property type="component" value="Unassembled WGS sequence"/>
</dbReference>
<dbReference type="PANTHER" id="PTHR42776">
    <property type="entry name" value="SERINE PEPTIDASE S9 FAMILY MEMBER"/>
    <property type="match status" value="1"/>
</dbReference>
<comment type="caution">
    <text evidence="5">The sequence shown here is derived from an EMBL/GenBank/DDBJ whole genome shotgun (WGS) entry which is preliminary data.</text>
</comment>
<evidence type="ECO:0000313" key="5">
    <source>
        <dbReference type="EMBL" id="CAH0371036.1"/>
    </source>
</evidence>
<accession>A0A8J2X200</accession>